<evidence type="ECO:0000313" key="2">
    <source>
        <dbReference type="EMBL" id="KKR99199.1"/>
    </source>
</evidence>
<name>A0A0G0VEC0_9BACT</name>
<proteinExistence type="predicted"/>
<keyword evidence="1" id="KW-0812">Transmembrane</keyword>
<keyword evidence="1" id="KW-1133">Transmembrane helix</keyword>
<protein>
    <recommendedName>
        <fullName evidence="4">DoxX family protein</fullName>
    </recommendedName>
</protein>
<dbReference type="AlphaFoldDB" id="A0A0G0VEC0"/>
<evidence type="ECO:0000313" key="3">
    <source>
        <dbReference type="Proteomes" id="UP000033930"/>
    </source>
</evidence>
<feature type="transmembrane region" description="Helical" evidence="1">
    <location>
        <begin position="17"/>
        <end position="39"/>
    </location>
</feature>
<gene>
    <name evidence="2" type="ORF">UU50_C0009G0016</name>
</gene>
<feature type="transmembrane region" description="Helical" evidence="1">
    <location>
        <begin position="76"/>
        <end position="105"/>
    </location>
</feature>
<organism evidence="2 3">
    <name type="scientific">Candidatus Uhrbacteria bacterium GW2011_GWC1_41_20</name>
    <dbReference type="NCBI Taxonomy" id="1618983"/>
    <lineage>
        <taxon>Bacteria</taxon>
        <taxon>Candidatus Uhriibacteriota</taxon>
    </lineage>
</organism>
<feature type="transmembrane region" description="Helical" evidence="1">
    <location>
        <begin position="117"/>
        <end position="138"/>
    </location>
</feature>
<sequence length="160" mass="18603">MQRRTLFGIFSHATDEVWFSVFFVTLRVFIGFSAFFYGVERLSDWSVINDLSINAFFSSWFEQVFAFSIFETLLPWMMIIFGICLILGMLVRPASIILLICYFLIYAWTFISFASSFNFLLVIVCLMLFLSGGSGHIVGLDYFLYSYAREHNWVTKFLVG</sequence>
<keyword evidence="1" id="KW-0472">Membrane</keyword>
<evidence type="ECO:0000256" key="1">
    <source>
        <dbReference type="SAM" id="Phobius"/>
    </source>
</evidence>
<dbReference type="EMBL" id="LCAW01000009">
    <property type="protein sequence ID" value="KKR99199.1"/>
    <property type="molecule type" value="Genomic_DNA"/>
</dbReference>
<reference evidence="2 3" key="1">
    <citation type="journal article" date="2015" name="Nature">
        <title>rRNA introns, odd ribosomes, and small enigmatic genomes across a large radiation of phyla.</title>
        <authorList>
            <person name="Brown C.T."/>
            <person name="Hug L.A."/>
            <person name="Thomas B.C."/>
            <person name="Sharon I."/>
            <person name="Castelle C.J."/>
            <person name="Singh A."/>
            <person name="Wilkins M.J."/>
            <person name="Williams K.H."/>
            <person name="Banfield J.F."/>
        </authorList>
    </citation>
    <scope>NUCLEOTIDE SEQUENCE [LARGE SCALE GENOMIC DNA]</scope>
</reference>
<dbReference type="Proteomes" id="UP000033930">
    <property type="component" value="Unassembled WGS sequence"/>
</dbReference>
<evidence type="ECO:0008006" key="4">
    <source>
        <dbReference type="Google" id="ProtNLM"/>
    </source>
</evidence>
<comment type="caution">
    <text evidence="2">The sequence shown here is derived from an EMBL/GenBank/DDBJ whole genome shotgun (WGS) entry which is preliminary data.</text>
</comment>
<accession>A0A0G0VEC0</accession>